<keyword evidence="3" id="KW-0963">Cytoplasm</keyword>
<dbReference type="PANTHER" id="PTHR28032:SF1">
    <property type="entry name" value="FI02826P"/>
    <property type="match status" value="1"/>
</dbReference>
<dbReference type="GO" id="GO:0070628">
    <property type="term" value="F:proteasome binding"/>
    <property type="evidence" value="ECO:0007669"/>
    <property type="project" value="TreeGrafter"/>
</dbReference>
<evidence type="ECO:0000256" key="4">
    <source>
        <dbReference type="SAM" id="MobiDB-lite"/>
    </source>
</evidence>
<gene>
    <name evidence="5" type="ORF">BCR42DRAFT_410487</name>
</gene>
<feature type="region of interest" description="Disordered" evidence="4">
    <location>
        <begin position="281"/>
        <end position="310"/>
    </location>
</feature>
<dbReference type="Gene3D" id="1.20.58.1590">
    <property type="entry name" value="Tethering factor for nuclear proteasome Cut8/Sts1"/>
    <property type="match status" value="1"/>
</dbReference>
<comment type="subunit">
    <text evidence="3">Binds the proteasome.</text>
</comment>
<protein>
    <recommendedName>
        <fullName evidence="3">Tethering factor for nuclear proteasome STS1</fullName>
    </recommendedName>
</protein>
<dbReference type="PANTHER" id="PTHR28032">
    <property type="entry name" value="FI02826P"/>
    <property type="match status" value="1"/>
</dbReference>
<reference evidence="5 6" key="1">
    <citation type="submission" date="2016-07" db="EMBL/GenBank/DDBJ databases">
        <title>Pervasive Adenine N6-methylation of Active Genes in Fungi.</title>
        <authorList>
            <consortium name="DOE Joint Genome Institute"/>
            <person name="Mondo S.J."/>
            <person name="Dannebaum R.O."/>
            <person name="Kuo R.C."/>
            <person name="Labutti K."/>
            <person name="Haridas S."/>
            <person name="Kuo A."/>
            <person name="Salamov A."/>
            <person name="Ahrendt S.R."/>
            <person name="Lipzen A."/>
            <person name="Sullivan W."/>
            <person name="Andreopoulos W.B."/>
            <person name="Clum A."/>
            <person name="Lindquist E."/>
            <person name="Daum C."/>
            <person name="Ramamoorthy G.K."/>
            <person name="Gryganskyi A."/>
            <person name="Culley D."/>
            <person name="Magnuson J.K."/>
            <person name="James T.Y."/>
            <person name="O'Malley M.A."/>
            <person name="Stajich J.E."/>
            <person name="Spatafora J.W."/>
            <person name="Visel A."/>
            <person name="Grigoriev I.V."/>
        </authorList>
    </citation>
    <scope>NUCLEOTIDE SEQUENCE [LARGE SCALE GENOMIC DNA]</scope>
    <source>
        <strain evidence="5 6">NRRL 1336</strain>
    </source>
</reference>
<comment type="similarity">
    <text evidence="1 3">Belongs to the cut8/STS1 family.</text>
</comment>
<evidence type="ECO:0000256" key="1">
    <source>
        <dbReference type="ARBA" id="ARBA00006199"/>
    </source>
</evidence>
<proteinExistence type="inferred from homology"/>
<dbReference type="InterPro" id="IPR038422">
    <property type="entry name" value="Cut8/Sts1_sf"/>
</dbReference>
<dbReference type="STRING" id="90262.A0A1X2IP37"/>
<comment type="caution">
    <text evidence="5">The sequence shown here is derived from an EMBL/GenBank/DDBJ whole genome shotgun (WGS) entry which is preliminary data.</text>
</comment>
<keyword evidence="3" id="KW-0653">Protein transport</keyword>
<dbReference type="GO" id="GO:0031965">
    <property type="term" value="C:nuclear membrane"/>
    <property type="evidence" value="ECO:0007669"/>
    <property type="project" value="TreeGrafter"/>
</dbReference>
<sequence>MSSSDKGQKRRYSEDEEMGEATMAAAASPHHQPLVINKQHQQTSDMTLKKRSKTGMVRKTPLNLKLATVNKEKLLDVLTSLLDSQPDLKHDMMTYMPAPTIPSAMAVLHDMEKKLWASFPYHKQGPQRDQYTFSRVRESLLDFIDTITQYTHHFVSSPTVDLFRSPVAYMDIDQHNQPQRDLYHDLAAFWKLAIQNTFDKLTHQSKFPSATLATWAKSMAHHNNMIAAAAVHDPHPPHHHWLDLAIQEFNQCYFSLPPHTTATTCHTPLLLPHHQLSSSSSSSSAFYQQHHPSSTSTSSTSPMVGEADFR</sequence>
<evidence type="ECO:0000256" key="3">
    <source>
        <dbReference type="RuleBase" id="RU368013"/>
    </source>
</evidence>
<comment type="subcellular location">
    <subcellularLocation>
        <location evidence="3">Cytoplasm</location>
    </subcellularLocation>
    <subcellularLocation>
        <location evidence="3">Nucleus</location>
    </subcellularLocation>
</comment>
<dbReference type="GO" id="GO:0015031">
    <property type="term" value="P:protein transport"/>
    <property type="evidence" value="ECO:0007669"/>
    <property type="project" value="UniProtKB-UniRule"/>
</dbReference>
<dbReference type="Proteomes" id="UP000193560">
    <property type="component" value="Unassembled WGS sequence"/>
</dbReference>
<keyword evidence="3" id="KW-0813">Transport</keyword>
<evidence type="ECO:0000256" key="2">
    <source>
        <dbReference type="ARBA" id="ARBA00023242"/>
    </source>
</evidence>
<evidence type="ECO:0000313" key="6">
    <source>
        <dbReference type="Proteomes" id="UP000193560"/>
    </source>
</evidence>
<organism evidence="5 6">
    <name type="scientific">Absidia repens</name>
    <dbReference type="NCBI Taxonomy" id="90262"/>
    <lineage>
        <taxon>Eukaryota</taxon>
        <taxon>Fungi</taxon>
        <taxon>Fungi incertae sedis</taxon>
        <taxon>Mucoromycota</taxon>
        <taxon>Mucoromycotina</taxon>
        <taxon>Mucoromycetes</taxon>
        <taxon>Mucorales</taxon>
        <taxon>Cunninghamellaceae</taxon>
        <taxon>Absidia</taxon>
    </lineage>
</organism>
<name>A0A1X2IP37_9FUNG</name>
<dbReference type="AlphaFoldDB" id="A0A1X2IP37"/>
<dbReference type="Pfam" id="PF08559">
    <property type="entry name" value="Cut8"/>
    <property type="match status" value="1"/>
</dbReference>
<dbReference type="GO" id="GO:0071630">
    <property type="term" value="P:nuclear protein quality control by the ubiquitin-proteasome system"/>
    <property type="evidence" value="ECO:0007669"/>
    <property type="project" value="UniProtKB-UniRule"/>
</dbReference>
<feature type="region of interest" description="Disordered" evidence="4">
    <location>
        <begin position="1"/>
        <end position="52"/>
    </location>
</feature>
<keyword evidence="6" id="KW-1185">Reference proteome</keyword>
<dbReference type="OrthoDB" id="10061064at2759"/>
<comment type="function">
    <text evidence="3">Involved in ubiquitin-mediated protein degradation. Regulatory factor in the ubiquitin/proteasome pathway that controls the turnover of proteasome substrates. Targets proteasomes to the nucleus and facilitates the degradation of nuclear proteins.</text>
</comment>
<dbReference type="InterPro" id="IPR013868">
    <property type="entry name" value="Cut8/Sts1_fam"/>
</dbReference>
<accession>A0A1X2IP37</accession>
<keyword evidence="2 3" id="KW-0539">Nucleus</keyword>
<dbReference type="GO" id="GO:0031144">
    <property type="term" value="P:proteasome localization"/>
    <property type="evidence" value="ECO:0007669"/>
    <property type="project" value="UniProtKB-UniRule"/>
</dbReference>
<dbReference type="GO" id="GO:0005737">
    <property type="term" value="C:cytoplasm"/>
    <property type="evidence" value="ECO:0007669"/>
    <property type="project" value="UniProtKB-SubCell"/>
</dbReference>
<dbReference type="EMBL" id="MCGE01000007">
    <property type="protein sequence ID" value="ORZ19772.1"/>
    <property type="molecule type" value="Genomic_DNA"/>
</dbReference>
<evidence type="ECO:0000313" key="5">
    <source>
        <dbReference type="EMBL" id="ORZ19772.1"/>
    </source>
</evidence>